<protein>
    <recommendedName>
        <fullName evidence="1">Ice-binding protein C-terminal domain-containing protein</fullName>
    </recommendedName>
</protein>
<dbReference type="AlphaFoldDB" id="A0A1W9KUX6"/>
<evidence type="ECO:0000313" key="2">
    <source>
        <dbReference type="EMBL" id="OQW88315.1"/>
    </source>
</evidence>
<sequence length="105" mass="11206">MGRYPYPILLEFSGAGGISLAVRELFVSADNSFSVYSENIEGVQSIAIGQPELAALSVRLGSITINEVPATPVPEPASYALMLLGLGSLWIALRNKKKYVTHPTA</sequence>
<proteinExistence type="predicted"/>
<evidence type="ECO:0000313" key="3">
    <source>
        <dbReference type="Proteomes" id="UP000192505"/>
    </source>
</evidence>
<reference evidence="2 3" key="1">
    <citation type="submission" date="2017-01" db="EMBL/GenBank/DDBJ databases">
        <title>Novel large sulfur bacteria in the metagenomes of groundwater-fed chemosynthetic microbial mats in the Lake Huron basin.</title>
        <authorList>
            <person name="Sharrar A.M."/>
            <person name="Flood B.E."/>
            <person name="Bailey J.V."/>
            <person name="Jones D.S."/>
            <person name="Biddanda B."/>
            <person name="Ruberg S.A."/>
            <person name="Marcus D.N."/>
            <person name="Dick G.J."/>
        </authorList>
    </citation>
    <scope>NUCLEOTIDE SEQUENCE [LARGE SCALE GENOMIC DNA]</scope>
    <source>
        <strain evidence="2">A7</strain>
    </source>
</reference>
<gene>
    <name evidence="2" type="ORF">BWK72_08460</name>
</gene>
<accession>A0A1W9KUX6</accession>
<dbReference type="Proteomes" id="UP000192505">
    <property type="component" value="Unassembled WGS sequence"/>
</dbReference>
<dbReference type="EMBL" id="MTEI01000004">
    <property type="protein sequence ID" value="OQW88315.1"/>
    <property type="molecule type" value="Genomic_DNA"/>
</dbReference>
<comment type="caution">
    <text evidence="2">The sequence shown here is derived from an EMBL/GenBank/DDBJ whole genome shotgun (WGS) entry which is preliminary data.</text>
</comment>
<dbReference type="Pfam" id="PF07589">
    <property type="entry name" value="PEP-CTERM"/>
    <property type="match status" value="1"/>
</dbReference>
<organism evidence="2 3">
    <name type="scientific">Rhodoferax ferrireducens</name>
    <dbReference type="NCBI Taxonomy" id="192843"/>
    <lineage>
        <taxon>Bacteria</taxon>
        <taxon>Pseudomonadati</taxon>
        <taxon>Pseudomonadota</taxon>
        <taxon>Betaproteobacteria</taxon>
        <taxon>Burkholderiales</taxon>
        <taxon>Comamonadaceae</taxon>
        <taxon>Rhodoferax</taxon>
    </lineage>
</organism>
<evidence type="ECO:0000259" key="1">
    <source>
        <dbReference type="Pfam" id="PF07589"/>
    </source>
</evidence>
<dbReference type="InterPro" id="IPR013424">
    <property type="entry name" value="Ice-binding_C"/>
</dbReference>
<name>A0A1W9KUX6_9BURK</name>
<dbReference type="NCBIfam" id="TIGR02595">
    <property type="entry name" value="PEP_CTERM"/>
    <property type="match status" value="1"/>
</dbReference>
<feature type="domain" description="Ice-binding protein C-terminal" evidence="1">
    <location>
        <begin position="72"/>
        <end position="96"/>
    </location>
</feature>